<organism evidence="4 5">
    <name type="scientific">Nocardioides cavernae</name>
    <dbReference type="NCBI Taxonomy" id="1921566"/>
    <lineage>
        <taxon>Bacteria</taxon>
        <taxon>Bacillati</taxon>
        <taxon>Actinomycetota</taxon>
        <taxon>Actinomycetes</taxon>
        <taxon>Propionibacteriales</taxon>
        <taxon>Nocardioidaceae</taxon>
        <taxon>Nocardioides</taxon>
    </lineage>
</organism>
<gene>
    <name evidence="4" type="ORF">F4692_003815</name>
</gene>
<dbReference type="InterPro" id="IPR024465">
    <property type="entry name" value="DUF2399"/>
</dbReference>
<evidence type="ECO:0000259" key="3">
    <source>
        <dbReference type="Pfam" id="PF11796"/>
    </source>
</evidence>
<feature type="region of interest" description="Disordered" evidence="1">
    <location>
        <begin position="1"/>
        <end position="27"/>
    </location>
</feature>
<comment type="caution">
    <text evidence="4">The sequence shown here is derived from an EMBL/GenBank/DDBJ whole genome shotgun (WGS) entry which is preliminary data.</text>
</comment>
<dbReference type="InterPro" id="IPR024466">
    <property type="entry name" value="CHP02679_N"/>
</dbReference>
<evidence type="ECO:0000256" key="1">
    <source>
        <dbReference type="SAM" id="MobiDB-lite"/>
    </source>
</evidence>
<dbReference type="NCBIfam" id="TIGR02679">
    <property type="entry name" value="TIGR02679 family protein"/>
    <property type="match status" value="1"/>
</dbReference>
<accession>A0A7Y9KTQ0</accession>
<reference evidence="4 5" key="1">
    <citation type="submission" date="2020-07" db="EMBL/GenBank/DDBJ databases">
        <authorList>
            <person name="Partida-Martinez L."/>
            <person name="Huntemann M."/>
            <person name="Clum A."/>
            <person name="Wang J."/>
            <person name="Palaniappan K."/>
            <person name="Ritter S."/>
            <person name="Chen I.-M."/>
            <person name="Stamatis D."/>
            <person name="Reddy T."/>
            <person name="O'Malley R."/>
            <person name="Daum C."/>
            <person name="Shapiro N."/>
            <person name="Ivanova N."/>
            <person name="Kyrpides N."/>
            <person name="Woyke T."/>
        </authorList>
    </citation>
    <scope>NUCLEOTIDE SEQUENCE [LARGE SCALE GENOMIC DNA]</scope>
    <source>
        <strain evidence="4 5">AT2.17</strain>
    </source>
</reference>
<keyword evidence="5" id="KW-1185">Reference proteome</keyword>
<dbReference type="RefSeq" id="WP_218858780.1">
    <property type="nucleotide sequence ID" value="NZ_JACCBW010000005.1"/>
</dbReference>
<dbReference type="Proteomes" id="UP000549911">
    <property type="component" value="Unassembled WGS sequence"/>
</dbReference>
<reference evidence="4 5" key="2">
    <citation type="submission" date="2020-08" db="EMBL/GenBank/DDBJ databases">
        <title>The Agave Microbiome: Exploring the role of microbial communities in plant adaptations to desert environments.</title>
        <authorList>
            <person name="Partida-Martinez L.P."/>
        </authorList>
    </citation>
    <scope>NUCLEOTIDE SEQUENCE [LARGE SCALE GENOMIC DNA]</scope>
    <source>
        <strain evidence="4 5">AT2.17</strain>
    </source>
</reference>
<evidence type="ECO:0000313" key="4">
    <source>
        <dbReference type="EMBL" id="NYE38665.1"/>
    </source>
</evidence>
<proteinExistence type="predicted"/>
<dbReference type="Pfam" id="PF09664">
    <property type="entry name" value="DUF2399"/>
    <property type="match status" value="1"/>
</dbReference>
<protein>
    <submittedName>
        <fullName evidence="4">Uncharacterized protein (TIGR02679 family)</fullName>
    </submittedName>
</protein>
<evidence type="ECO:0000259" key="2">
    <source>
        <dbReference type="Pfam" id="PF09664"/>
    </source>
</evidence>
<feature type="domain" description="DUF2399" evidence="2">
    <location>
        <begin position="295"/>
        <end position="447"/>
    </location>
</feature>
<evidence type="ECO:0000313" key="5">
    <source>
        <dbReference type="Proteomes" id="UP000549911"/>
    </source>
</evidence>
<sequence length="448" mass="46232">MSTPAQGPTSGAGPGSEPGSGQAALPPAARDYLSSPALAPMWSAVRDRLERNGLAARGTVTVTVDDAGAEMLAGLLRAPVSGGEVKVRLDRLDAALRGSVAARGLLSVTELLHGRLVDRKARRQQQATQTATVWAYLEEQLTAVGLAGSDWVGEWTAGIRRAGLLARAGAEVEVVIRHSCAVLAELAPMLSSDSADVGALLPRWELAQLASQVTGSAHGLDDGTAAAALVLRAAAAATGQPVPATAAARRELWARVGVSPDAVSGTVLGWGIRPPGPGPWAAMMRTRADLGLVTHVTLQEWRAAAAATAWGAPGDRVWLCENPQVLQAAAAAAVPGPLLCVGGNPSTVGVLTIDALIAAGVEVRYHGDFDVAGVAIAARLHSRGVLPWRMAAADYLTAVEARSRSTLPALNGSVTKTPWDPELTTVMNTHRVAVHEEAILDTLLGDLL</sequence>
<feature type="domain" description="Conserved hypothetical protein CHP02679 N terminus" evidence="3">
    <location>
        <begin position="57"/>
        <end position="274"/>
    </location>
</feature>
<dbReference type="AlphaFoldDB" id="A0A7Y9KTQ0"/>
<dbReference type="InterPro" id="IPR013495">
    <property type="entry name" value="CHP02679"/>
</dbReference>
<dbReference type="Pfam" id="PF11796">
    <property type="entry name" value="DUF3323"/>
    <property type="match status" value="1"/>
</dbReference>
<name>A0A7Y9KTQ0_9ACTN</name>
<dbReference type="EMBL" id="JACCBW010000005">
    <property type="protein sequence ID" value="NYE38665.1"/>
    <property type="molecule type" value="Genomic_DNA"/>
</dbReference>